<feature type="region of interest" description="Disordered" evidence="1">
    <location>
        <begin position="1"/>
        <end position="37"/>
    </location>
</feature>
<gene>
    <name evidence="3" type="ORF">MUN86_01280</name>
</gene>
<name>A0ABY4G7X9_9BACT</name>
<feature type="domain" description="DUF2383" evidence="2">
    <location>
        <begin position="108"/>
        <end position="213"/>
    </location>
</feature>
<accession>A0ABY4G7X9</accession>
<dbReference type="InterPro" id="IPR019052">
    <property type="entry name" value="DUF2383"/>
</dbReference>
<proteinExistence type="predicted"/>
<dbReference type="Gene3D" id="1.20.1260.10">
    <property type="match status" value="1"/>
</dbReference>
<dbReference type="Pfam" id="PF09537">
    <property type="entry name" value="DUF2383"/>
    <property type="match status" value="1"/>
</dbReference>
<keyword evidence="4" id="KW-1185">Reference proteome</keyword>
<dbReference type="Proteomes" id="UP000830401">
    <property type="component" value="Chromosome"/>
</dbReference>
<evidence type="ECO:0000313" key="3">
    <source>
        <dbReference type="EMBL" id="UOQ66594.1"/>
    </source>
</evidence>
<dbReference type="RefSeq" id="WP_245120845.1">
    <property type="nucleotide sequence ID" value="NZ_CP095061.1"/>
</dbReference>
<organism evidence="3 4">
    <name type="scientific">Hymenobacter volaticus</name>
    <dbReference type="NCBI Taxonomy" id="2932254"/>
    <lineage>
        <taxon>Bacteria</taxon>
        <taxon>Pseudomonadati</taxon>
        <taxon>Bacteroidota</taxon>
        <taxon>Cytophagia</taxon>
        <taxon>Cytophagales</taxon>
        <taxon>Hymenobacteraceae</taxon>
        <taxon>Hymenobacter</taxon>
    </lineage>
</organism>
<sequence length="246" mass="26880">MKQPKQSSSAGRDSVNASQQPSGKASKNTGATNFVDQAKQWLNKGSMGDMISQIEVPKSVKEAGTGALSKVNKLSTTQKVVGGALLAAGVGYLAVRNRKPKSTGQAATLHELLLFVNDRIEGYQRAVDESQDTQLQGYYKQLVSQSQKFATKLNTFLRQQDGTEESSTTAKGKLYRAWMDTKAAVTGADEKAILGSNIYGEEWAIKAYEEALSDNTLTGPLRQEVERQYAQSQKTYKELQKMDGKL</sequence>
<evidence type="ECO:0000313" key="4">
    <source>
        <dbReference type="Proteomes" id="UP000830401"/>
    </source>
</evidence>
<protein>
    <submittedName>
        <fullName evidence="3">PA2169 family four-helix-bundle protein</fullName>
    </submittedName>
</protein>
<dbReference type="NCBIfam" id="TIGR02284">
    <property type="entry name" value="PA2169 family four-helix-bundle protein"/>
    <property type="match status" value="1"/>
</dbReference>
<reference evidence="3" key="1">
    <citation type="submission" date="2022-04" db="EMBL/GenBank/DDBJ databases">
        <title>Hymenobacter sp. isolated from the air.</title>
        <authorList>
            <person name="Won M."/>
            <person name="Lee C.-M."/>
            <person name="Woen H.-Y."/>
            <person name="Kwon S.-W."/>
        </authorList>
    </citation>
    <scope>NUCLEOTIDE SEQUENCE</scope>
    <source>
        <strain evidence="3">5420S-77</strain>
    </source>
</reference>
<evidence type="ECO:0000256" key="1">
    <source>
        <dbReference type="SAM" id="MobiDB-lite"/>
    </source>
</evidence>
<evidence type="ECO:0000259" key="2">
    <source>
        <dbReference type="Pfam" id="PF09537"/>
    </source>
</evidence>
<dbReference type="EMBL" id="CP095061">
    <property type="protein sequence ID" value="UOQ66594.1"/>
    <property type="molecule type" value="Genomic_DNA"/>
</dbReference>
<dbReference type="InterPro" id="IPR012347">
    <property type="entry name" value="Ferritin-like"/>
</dbReference>
<dbReference type="InterPro" id="IPR011971">
    <property type="entry name" value="CHP02284"/>
</dbReference>
<feature type="compositionally biased region" description="Polar residues" evidence="1">
    <location>
        <begin position="1"/>
        <end position="35"/>
    </location>
</feature>